<evidence type="ECO:0000313" key="1">
    <source>
        <dbReference type="EMBL" id="KAH0535879.1"/>
    </source>
</evidence>
<dbReference type="Proteomes" id="UP000826195">
    <property type="component" value="Unassembled WGS sequence"/>
</dbReference>
<organism evidence="1 2">
    <name type="scientific">Cotesia glomerata</name>
    <name type="common">Lepidopteran parasitic wasp</name>
    <name type="synonym">Apanteles glomeratus</name>
    <dbReference type="NCBI Taxonomy" id="32391"/>
    <lineage>
        <taxon>Eukaryota</taxon>
        <taxon>Metazoa</taxon>
        <taxon>Ecdysozoa</taxon>
        <taxon>Arthropoda</taxon>
        <taxon>Hexapoda</taxon>
        <taxon>Insecta</taxon>
        <taxon>Pterygota</taxon>
        <taxon>Neoptera</taxon>
        <taxon>Endopterygota</taxon>
        <taxon>Hymenoptera</taxon>
        <taxon>Apocrita</taxon>
        <taxon>Ichneumonoidea</taxon>
        <taxon>Braconidae</taxon>
        <taxon>Microgastrinae</taxon>
        <taxon>Cotesia</taxon>
    </lineage>
</organism>
<evidence type="ECO:0000313" key="2">
    <source>
        <dbReference type="Proteomes" id="UP000826195"/>
    </source>
</evidence>
<comment type="caution">
    <text evidence="1">The sequence shown here is derived from an EMBL/GenBank/DDBJ whole genome shotgun (WGS) entry which is preliminary data.</text>
</comment>
<name>A0AAV7I0N0_COTGL</name>
<sequence>MLYSIESLSSDSNSNSDSGLILNSDYSLLCPRVEVCTWDCTNVNATRICIICSKFLWLLHFASRIKPQLEAWLYSLSCRIDLFPDEDEETKLPRKLSPRI</sequence>
<keyword evidence="2" id="KW-1185">Reference proteome</keyword>
<dbReference type="EMBL" id="JAHXZJ010002982">
    <property type="protein sequence ID" value="KAH0535879.1"/>
    <property type="molecule type" value="Genomic_DNA"/>
</dbReference>
<reference evidence="1 2" key="1">
    <citation type="journal article" date="2021" name="J. Hered.">
        <title>A chromosome-level genome assembly of the parasitoid wasp, Cotesia glomerata (Hymenoptera: Braconidae).</title>
        <authorList>
            <person name="Pinto B.J."/>
            <person name="Weis J.J."/>
            <person name="Gamble T."/>
            <person name="Ode P.J."/>
            <person name="Paul R."/>
            <person name="Zaspel J.M."/>
        </authorList>
    </citation>
    <scope>NUCLEOTIDE SEQUENCE [LARGE SCALE GENOMIC DNA]</scope>
    <source>
        <strain evidence="1">CgM1</strain>
    </source>
</reference>
<dbReference type="AlphaFoldDB" id="A0AAV7I0N0"/>
<gene>
    <name evidence="1" type="ORF">KQX54_019817</name>
</gene>
<protein>
    <submittedName>
        <fullName evidence="1">Uncharacterized protein</fullName>
    </submittedName>
</protein>
<accession>A0AAV7I0N0</accession>
<proteinExistence type="predicted"/>